<evidence type="ECO:0000256" key="6">
    <source>
        <dbReference type="SAM" id="MobiDB-lite"/>
    </source>
</evidence>
<dbReference type="KEGG" id="tng:GSTEN00035631G001"/>
<keyword evidence="2 4" id="KW-0802">TPR repeat</keyword>
<feature type="repeat" description="TPR" evidence="4">
    <location>
        <begin position="412"/>
        <end position="445"/>
    </location>
</feature>
<sequence length="465" mass="51731">METALRSEEPTEPPVGTPEADRGETTREREGRSELPCGCAGEAGELCVRERESCAAESNSAETTCPRVPETEHGGAEQKETRKLKRTHSWKMVRFQDPSEDNDVLERDSSAESLFPDQATKEWTSSTFTELFAAEDWQDITEDRLLRKKVLESSNPSGSNPTWGQEVTVKMQCVLEDRTVVEKDSKLVFVIGEGDVNQALEDCVMSMQTGEISLLLADSQYAYGLLGRFISSIDTCSAVIQPLGNLLSELGRYPGSGIGSPDSHVHDSQLHISNRMTVGLGEPDVPAWAPLLYQLQLLHVRDKPDPMTLPVADRIRIGNQKRERGNFHFQREEYCLAARAYSMALSVLTTRSEDGGDDSAKVDEEEEVREYRVKCLNNLAAAQLKLEQYEEALSTSRDVLTLEQNNVKALYRTGKLLISQLLSDKGEYKEAMEVLKKALKLEPTTKVRLCGSLGALNKHLKVGPH</sequence>
<keyword evidence="3" id="KW-0413">Isomerase</keyword>
<feature type="coiled-coil region" evidence="5">
    <location>
        <begin position="372"/>
        <end position="399"/>
    </location>
</feature>
<evidence type="ECO:0000259" key="7">
    <source>
        <dbReference type="PROSITE" id="PS50059"/>
    </source>
</evidence>
<evidence type="ECO:0000256" key="2">
    <source>
        <dbReference type="ARBA" id="ARBA00022803"/>
    </source>
</evidence>
<dbReference type="PANTHER" id="PTHR46512">
    <property type="entry name" value="PEPTIDYLPROLYL ISOMERASE"/>
    <property type="match status" value="1"/>
</dbReference>
<dbReference type="SMART" id="SM00028">
    <property type="entry name" value="TPR"/>
    <property type="match status" value="3"/>
</dbReference>
<dbReference type="InterPro" id="IPR019734">
    <property type="entry name" value="TPR_rpt"/>
</dbReference>
<dbReference type="GO" id="GO:0043066">
    <property type="term" value="P:negative regulation of apoptotic process"/>
    <property type="evidence" value="ECO:0007669"/>
    <property type="project" value="TreeGrafter"/>
</dbReference>
<dbReference type="GO" id="GO:0016020">
    <property type="term" value="C:membrane"/>
    <property type="evidence" value="ECO:0007669"/>
    <property type="project" value="TreeGrafter"/>
</dbReference>
<name>Q4RET0_TETNG</name>
<dbReference type="SUPFAM" id="SSF54534">
    <property type="entry name" value="FKBP-like"/>
    <property type="match status" value="1"/>
</dbReference>
<dbReference type="PANTHER" id="PTHR46512:SF2">
    <property type="entry name" value="PEPTIDYLPROLYL ISOMERASE"/>
    <property type="match status" value="1"/>
</dbReference>
<dbReference type="Pfam" id="PF13181">
    <property type="entry name" value="TPR_8"/>
    <property type="match status" value="1"/>
</dbReference>
<gene>
    <name evidence="8" type="ORF">GSTENG00035631001</name>
</gene>
<dbReference type="GO" id="GO:0012505">
    <property type="term" value="C:endomembrane system"/>
    <property type="evidence" value="ECO:0007669"/>
    <property type="project" value="TreeGrafter"/>
</dbReference>
<comment type="catalytic activity">
    <reaction evidence="3">
        <text>[protein]-peptidylproline (omega=180) = [protein]-peptidylproline (omega=0)</text>
        <dbReference type="Rhea" id="RHEA:16237"/>
        <dbReference type="Rhea" id="RHEA-COMP:10747"/>
        <dbReference type="Rhea" id="RHEA-COMP:10748"/>
        <dbReference type="ChEBI" id="CHEBI:83833"/>
        <dbReference type="ChEBI" id="CHEBI:83834"/>
        <dbReference type="EC" id="5.2.1.8"/>
    </reaction>
</comment>
<comment type="caution">
    <text evidence="8">The sequence shown here is derived from an EMBL/GenBank/DDBJ whole genome shotgun (WGS) entry which is preliminary data.</text>
</comment>
<dbReference type="PROSITE" id="PS50005">
    <property type="entry name" value="TPR"/>
    <property type="match status" value="1"/>
</dbReference>
<keyword evidence="3" id="KW-0697">Rotamase</keyword>
<feature type="domain" description="PPIase FKBP-type" evidence="7">
    <location>
        <begin position="164"/>
        <end position="250"/>
    </location>
</feature>
<dbReference type="AlphaFoldDB" id="Q4RET0"/>
<organism evidence="8">
    <name type="scientific">Tetraodon nigroviridis</name>
    <name type="common">Spotted green pufferfish</name>
    <name type="synonym">Chelonodon nigroviridis</name>
    <dbReference type="NCBI Taxonomy" id="99883"/>
    <lineage>
        <taxon>Eukaryota</taxon>
        <taxon>Metazoa</taxon>
        <taxon>Chordata</taxon>
        <taxon>Craniata</taxon>
        <taxon>Vertebrata</taxon>
        <taxon>Euteleostomi</taxon>
        <taxon>Actinopterygii</taxon>
        <taxon>Neopterygii</taxon>
        <taxon>Teleostei</taxon>
        <taxon>Neoteleostei</taxon>
        <taxon>Acanthomorphata</taxon>
        <taxon>Eupercaria</taxon>
        <taxon>Tetraodontiformes</taxon>
        <taxon>Tetradontoidea</taxon>
        <taxon>Tetraodontidae</taxon>
        <taxon>Tetraodon</taxon>
    </lineage>
</organism>
<keyword evidence="1" id="KW-0677">Repeat</keyword>
<dbReference type="Gene3D" id="3.10.50.40">
    <property type="match status" value="1"/>
</dbReference>
<feature type="compositionally biased region" description="Basic and acidic residues" evidence="6">
    <location>
        <begin position="69"/>
        <end position="81"/>
    </location>
</feature>
<dbReference type="GO" id="GO:0044183">
    <property type="term" value="F:protein folding chaperone"/>
    <property type="evidence" value="ECO:0007669"/>
    <property type="project" value="TreeGrafter"/>
</dbReference>
<dbReference type="GO" id="GO:0005829">
    <property type="term" value="C:cytosol"/>
    <property type="evidence" value="ECO:0007669"/>
    <property type="project" value="TreeGrafter"/>
</dbReference>
<dbReference type="SUPFAM" id="SSF48452">
    <property type="entry name" value="TPR-like"/>
    <property type="match status" value="1"/>
</dbReference>
<dbReference type="InterPro" id="IPR046357">
    <property type="entry name" value="PPIase_dom_sf"/>
</dbReference>
<evidence type="ECO:0000256" key="1">
    <source>
        <dbReference type="ARBA" id="ARBA00022737"/>
    </source>
</evidence>
<dbReference type="InterPro" id="IPR011990">
    <property type="entry name" value="TPR-like_helical_dom_sf"/>
</dbReference>
<dbReference type="InterPro" id="IPR001179">
    <property type="entry name" value="PPIase_FKBP_dom"/>
</dbReference>
<dbReference type="Pfam" id="PF00254">
    <property type="entry name" value="FKBP_C"/>
    <property type="match status" value="1"/>
</dbReference>
<evidence type="ECO:0000313" key="8">
    <source>
        <dbReference type="EMBL" id="CAG13102.1"/>
    </source>
</evidence>
<keyword evidence="5" id="KW-0175">Coiled coil</keyword>
<dbReference type="InterPro" id="IPR050754">
    <property type="entry name" value="FKBP4/5/8-like"/>
</dbReference>
<reference evidence="8" key="2">
    <citation type="submission" date="2004-02" db="EMBL/GenBank/DDBJ databases">
        <authorList>
            <consortium name="Genoscope"/>
            <consortium name="Whitehead Institute Centre for Genome Research"/>
        </authorList>
    </citation>
    <scope>NUCLEOTIDE SEQUENCE</scope>
</reference>
<dbReference type="OrthoDB" id="532682at2759"/>
<reference evidence="8" key="1">
    <citation type="journal article" date="2004" name="Nature">
        <title>Genome duplication in the teleost fish Tetraodon nigroviridis reveals the early vertebrate proto-karyotype.</title>
        <authorList>
            <person name="Jaillon O."/>
            <person name="Aury J.-M."/>
            <person name="Brunet F."/>
            <person name="Petit J.-L."/>
            <person name="Stange-Thomann N."/>
            <person name="Mauceli E."/>
            <person name="Bouneau L."/>
            <person name="Fischer C."/>
            <person name="Ozouf-Costaz C."/>
            <person name="Bernot A."/>
            <person name="Nicaud S."/>
            <person name="Jaffe D."/>
            <person name="Fisher S."/>
            <person name="Lutfalla G."/>
            <person name="Dossat C."/>
            <person name="Segurens B."/>
            <person name="Dasilva C."/>
            <person name="Salanoubat M."/>
            <person name="Levy M."/>
            <person name="Boudet N."/>
            <person name="Castellano S."/>
            <person name="Anthouard V."/>
            <person name="Jubin C."/>
            <person name="Castelli V."/>
            <person name="Katinka M."/>
            <person name="Vacherie B."/>
            <person name="Biemont C."/>
            <person name="Skalli Z."/>
            <person name="Cattolico L."/>
            <person name="Poulain J."/>
            <person name="De Berardinis V."/>
            <person name="Cruaud C."/>
            <person name="Duprat S."/>
            <person name="Brottier P."/>
            <person name="Coutanceau J.-P."/>
            <person name="Gouzy J."/>
            <person name="Parra G."/>
            <person name="Lardier G."/>
            <person name="Chapple C."/>
            <person name="McKernan K.J."/>
            <person name="McEwan P."/>
            <person name="Bosak S."/>
            <person name="Kellis M."/>
            <person name="Volff J.-N."/>
            <person name="Guigo R."/>
            <person name="Zody M.C."/>
            <person name="Mesirov J."/>
            <person name="Lindblad-Toh K."/>
            <person name="Birren B."/>
            <person name="Nusbaum C."/>
            <person name="Kahn D."/>
            <person name="Robinson-Rechavi M."/>
            <person name="Laudet V."/>
            <person name="Schachter V."/>
            <person name="Quetier F."/>
            <person name="Saurin W."/>
            <person name="Scarpelli C."/>
            <person name="Wincker P."/>
            <person name="Lander E.S."/>
            <person name="Weissenbach J."/>
            <person name="Roest Crollius H."/>
        </authorList>
    </citation>
    <scope>NUCLEOTIDE SEQUENCE [LARGE SCALE GENOMIC DNA]</scope>
</reference>
<dbReference type="GO" id="GO:0005740">
    <property type="term" value="C:mitochondrial envelope"/>
    <property type="evidence" value="ECO:0007669"/>
    <property type="project" value="TreeGrafter"/>
</dbReference>
<evidence type="ECO:0000256" key="5">
    <source>
        <dbReference type="SAM" id="Coils"/>
    </source>
</evidence>
<proteinExistence type="predicted"/>
<dbReference type="Gene3D" id="1.25.40.10">
    <property type="entry name" value="Tetratricopeptide repeat domain"/>
    <property type="match status" value="1"/>
</dbReference>
<dbReference type="PROSITE" id="PS50059">
    <property type="entry name" value="FKBP_PPIASE"/>
    <property type="match status" value="1"/>
</dbReference>
<accession>Q4RET0</accession>
<dbReference type="EC" id="5.2.1.8" evidence="3"/>
<feature type="compositionally biased region" description="Basic and acidic residues" evidence="6">
    <location>
        <begin position="19"/>
        <end position="33"/>
    </location>
</feature>
<dbReference type="GO" id="GO:0003755">
    <property type="term" value="F:peptidyl-prolyl cis-trans isomerase activity"/>
    <property type="evidence" value="ECO:0007669"/>
    <property type="project" value="UniProtKB-KW"/>
</dbReference>
<feature type="region of interest" description="Disordered" evidence="6">
    <location>
        <begin position="1"/>
        <end position="39"/>
    </location>
</feature>
<evidence type="ECO:0000256" key="4">
    <source>
        <dbReference type="PROSITE-ProRule" id="PRU00339"/>
    </source>
</evidence>
<protein>
    <recommendedName>
        <fullName evidence="3">peptidylprolyl isomerase</fullName>
        <ecNumber evidence="3">5.2.1.8</ecNumber>
    </recommendedName>
</protein>
<dbReference type="EMBL" id="CAAE01015122">
    <property type="protein sequence ID" value="CAG13102.1"/>
    <property type="molecule type" value="Genomic_DNA"/>
</dbReference>
<evidence type="ECO:0000256" key="3">
    <source>
        <dbReference type="PROSITE-ProRule" id="PRU00277"/>
    </source>
</evidence>
<feature type="region of interest" description="Disordered" evidence="6">
    <location>
        <begin position="52"/>
        <end position="86"/>
    </location>
</feature>